<keyword evidence="2" id="KW-1185">Reference proteome</keyword>
<dbReference type="AlphaFoldDB" id="A0A9W6DEM8"/>
<organism evidence="1 2">
    <name type="scientific">Vallitalea longa</name>
    <dbReference type="NCBI Taxonomy" id="2936439"/>
    <lineage>
        <taxon>Bacteria</taxon>
        <taxon>Bacillati</taxon>
        <taxon>Bacillota</taxon>
        <taxon>Clostridia</taxon>
        <taxon>Lachnospirales</taxon>
        <taxon>Vallitaleaceae</taxon>
        <taxon>Vallitalea</taxon>
    </lineage>
</organism>
<sequence length="109" mass="11840">MKKVIISCMLIIILIFTSFNTIVINAGITGKGGSLPAGGTANLKGGGIIETTCFRVGLEQQAVKVPNDYDKDCTKSMQDQIEAEYIDTFPDVNFSFIFVPSSIWVDIKS</sequence>
<name>A0A9W6DEM8_9FIRM</name>
<accession>A0A9W6DEM8</accession>
<evidence type="ECO:0000313" key="2">
    <source>
        <dbReference type="Proteomes" id="UP001144256"/>
    </source>
</evidence>
<dbReference type="RefSeq" id="WP_281813073.1">
    <property type="nucleotide sequence ID" value="NZ_BRLB01000001.1"/>
</dbReference>
<gene>
    <name evidence="1" type="ORF">SH1V18_10880</name>
</gene>
<comment type="caution">
    <text evidence="1">The sequence shown here is derived from an EMBL/GenBank/DDBJ whole genome shotgun (WGS) entry which is preliminary data.</text>
</comment>
<reference evidence="1" key="1">
    <citation type="submission" date="2022-06" db="EMBL/GenBank/DDBJ databases">
        <title>Vallitalea longa sp. nov., an anaerobic bacterium isolated from marine sediment.</title>
        <authorList>
            <person name="Hirano S."/>
            <person name="Terahara T."/>
            <person name="Mori K."/>
            <person name="Hamada M."/>
            <person name="Matsumoto R."/>
            <person name="Kobayashi T."/>
        </authorList>
    </citation>
    <scope>NUCLEOTIDE SEQUENCE</scope>
    <source>
        <strain evidence="1">SH18-1</strain>
    </source>
</reference>
<dbReference type="EMBL" id="BRLB01000001">
    <property type="protein sequence ID" value="GKX28608.1"/>
    <property type="molecule type" value="Genomic_DNA"/>
</dbReference>
<evidence type="ECO:0000313" key="1">
    <source>
        <dbReference type="EMBL" id="GKX28608.1"/>
    </source>
</evidence>
<dbReference type="Proteomes" id="UP001144256">
    <property type="component" value="Unassembled WGS sequence"/>
</dbReference>
<protein>
    <submittedName>
        <fullName evidence="1">Uncharacterized protein</fullName>
    </submittedName>
</protein>
<proteinExistence type="predicted"/>